<dbReference type="RefSeq" id="WP_039313509.1">
    <property type="nucleotide sequence ID" value="NZ_JQOD01000001.1"/>
</dbReference>
<dbReference type="EMBL" id="JQOD01000001">
    <property type="protein sequence ID" value="KGA36384.1"/>
    <property type="molecule type" value="Genomic_DNA"/>
</dbReference>
<dbReference type="Proteomes" id="UP000029435">
    <property type="component" value="Unassembled WGS sequence"/>
</dbReference>
<feature type="domain" description="HNH nuclease" evidence="1">
    <location>
        <begin position="156"/>
        <end position="207"/>
    </location>
</feature>
<dbReference type="OrthoDB" id="529575at2"/>
<gene>
    <name evidence="2" type="ORF">KU74_07955</name>
</gene>
<keyword evidence="2" id="KW-0378">Hydrolase</keyword>
<sequence length="263" mass="29294">MAATNHWTRDQLLIAFTLYSQLPFGRLHSRNPDIIHYAGLINRTPSALAMKLVNLASLDPFIIDSGRTGLRGASNADRALWQEMGNNPELFEQQCQQAMVSLEAGAAEATAVPAPFQANDSEIPDYHGGERLTQVKTRIGQQLFRKRVLSNYGERCCVTGLEEPALLVASHIQPWKTAAEYRLDPSNGLCLSNLHDKAFDMGLISFNDSLEMLLSPRIKKLKSAISDVNFAQYEGKQINLPDTYPPNLSQMAFHREHIFLAQG</sequence>
<evidence type="ECO:0000259" key="1">
    <source>
        <dbReference type="Pfam" id="PF13391"/>
    </source>
</evidence>
<reference evidence="2 3" key="1">
    <citation type="submission" date="2014-08" db="EMBL/GenBank/DDBJ databases">
        <title>Genome sequences of NCPPB Pectobacterium isolates.</title>
        <authorList>
            <person name="Glover R.H."/>
            <person name="Sapp M."/>
            <person name="Elphinstone J."/>
        </authorList>
    </citation>
    <scope>NUCLEOTIDE SEQUENCE [LARGE SCALE GENOMIC DNA]</scope>
    <source>
        <strain evidence="2 3">LMG 21372</strain>
    </source>
</reference>
<proteinExistence type="predicted"/>
<dbReference type="Pfam" id="PF13391">
    <property type="entry name" value="HNH_2"/>
    <property type="match status" value="1"/>
</dbReference>
<dbReference type="GO" id="GO:0004519">
    <property type="term" value="F:endonuclease activity"/>
    <property type="evidence" value="ECO:0007669"/>
    <property type="project" value="UniProtKB-KW"/>
</dbReference>
<accession>A0A0M2F5T2</accession>
<dbReference type="InterPro" id="IPR003615">
    <property type="entry name" value="HNH_nuc"/>
</dbReference>
<protein>
    <submittedName>
        <fullName evidence="2">Restriction endonuclease</fullName>
    </submittedName>
</protein>
<name>A0A0M2F5T2_9GAMM</name>
<comment type="caution">
    <text evidence="2">The sequence shown here is derived from an EMBL/GenBank/DDBJ whole genome shotgun (WGS) entry which is preliminary data.</text>
</comment>
<keyword evidence="2" id="KW-0540">Nuclease</keyword>
<keyword evidence="2" id="KW-0255">Endonuclease</keyword>
<organism evidence="2 3">
    <name type="scientific">Pectobacterium brasiliense</name>
    <dbReference type="NCBI Taxonomy" id="180957"/>
    <lineage>
        <taxon>Bacteria</taxon>
        <taxon>Pseudomonadati</taxon>
        <taxon>Pseudomonadota</taxon>
        <taxon>Gammaproteobacteria</taxon>
        <taxon>Enterobacterales</taxon>
        <taxon>Pectobacteriaceae</taxon>
        <taxon>Pectobacterium</taxon>
    </lineage>
</organism>
<evidence type="ECO:0000313" key="2">
    <source>
        <dbReference type="EMBL" id="KGA36384.1"/>
    </source>
</evidence>
<evidence type="ECO:0000313" key="3">
    <source>
        <dbReference type="Proteomes" id="UP000029435"/>
    </source>
</evidence>
<dbReference type="AlphaFoldDB" id="A0A0M2F5T2"/>